<evidence type="ECO:0000256" key="3">
    <source>
        <dbReference type="ARBA" id="ARBA00022833"/>
    </source>
</evidence>
<accession>A0AAW0LZ40</accession>
<name>A0AAW0LZ40_QUESU</name>
<evidence type="ECO:0000256" key="2">
    <source>
        <dbReference type="ARBA" id="ARBA00022771"/>
    </source>
</evidence>
<feature type="coiled-coil region" evidence="5">
    <location>
        <begin position="29"/>
        <end position="56"/>
    </location>
</feature>
<dbReference type="GO" id="GO:0008270">
    <property type="term" value="F:zinc ion binding"/>
    <property type="evidence" value="ECO:0007669"/>
    <property type="project" value="UniProtKB-KW"/>
</dbReference>
<keyword evidence="1" id="KW-0479">Metal-binding</keyword>
<keyword evidence="5" id="KW-0175">Coiled coil</keyword>
<organism evidence="7">
    <name type="scientific">Quercus suber</name>
    <name type="common">Cork oak</name>
    <dbReference type="NCBI Taxonomy" id="58331"/>
    <lineage>
        <taxon>Eukaryota</taxon>
        <taxon>Viridiplantae</taxon>
        <taxon>Streptophyta</taxon>
        <taxon>Embryophyta</taxon>
        <taxon>Tracheophyta</taxon>
        <taxon>Spermatophyta</taxon>
        <taxon>Magnoliopsida</taxon>
        <taxon>eudicotyledons</taxon>
        <taxon>Gunneridae</taxon>
        <taxon>Pentapetalae</taxon>
        <taxon>rosids</taxon>
        <taxon>fabids</taxon>
        <taxon>Fagales</taxon>
        <taxon>Fagaceae</taxon>
        <taxon>Quercus</taxon>
    </lineage>
</organism>
<evidence type="ECO:0000256" key="5">
    <source>
        <dbReference type="SAM" id="Coils"/>
    </source>
</evidence>
<dbReference type="PROSITE" id="PS50966">
    <property type="entry name" value="ZF_SWIM"/>
    <property type="match status" value="1"/>
</dbReference>
<dbReference type="PANTHER" id="PTHR47718">
    <property type="entry name" value="OS01G0519700 PROTEIN"/>
    <property type="match status" value="1"/>
</dbReference>
<dbReference type="Pfam" id="PF04434">
    <property type="entry name" value="SWIM"/>
    <property type="match status" value="1"/>
</dbReference>
<evidence type="ECO:0000259" key="6">
    <source>
        <dbReference type="PROSITE" id="PS50966"/>
    </source>
</evidence>
<comment type="caution">
    <text evidence="7">The sequence shown here is derived from an EMBL/GenBank/DDBJ whole genome shotgun (WGS) entry which is preliminary data.</text>
</comment>
<reference evidence="7" key="3">
    <citation type="submission" date="2023-07" db="EMBL/GenBank/DDBJ databases">
        <title>An improved reference 1 genome and first organelle genomes of Quercus suber.</title>
        <authorList>
            <consortium name="Genosuber Consortium"/>
            <person name="Usie A."/>
            <person name="Serra O."/>
            <person name="Barros P."/>
        </authorList>
    </citation>
    <scope>NUCLEOTIDE SEQUENCE</scope>
    <source>
        <strain evidence="7">HL8</strain>
        <tissue evidence="7">Leaves</tissue>
    </source>
</reference>
<gene>
    <name evidence="7" type="primary">FRS9_1</name>
    <name evidence="7" type="ORF">CFP56_020950</name>
</gene>
<evidence type="ECO:0000313" key="7">
    <source>
        <dbReference type="EMBL" id="KAK7856860.1"/>
    </source>
</evidence>
<dbReference type="InterPro" id="IPR007527">
    <property type="entry name" value="Znf_SWIM"/>
</dbReference>
<evidence type="ECO:0000256" key="1">
    <source>
        <dbReference type="ARBA" id="ARBA00022723"/>
    </source>
</evidence>
<proteinExistence type="predicted"/>
<keyword evidence="3" id="KW-0862">Zinc</keyword>
<reference evidence="7" key="1">
    <citation type="submission" date="2017-12" db="EMBL/GenBank/DDBJ databases">
        <authorList>
            <person name="Barbosa P."/>
            <person name="Usie A."/>
            <person name="Ramos A.M."/>
        </authorList>
    </citation>
    <scope>NUCLEOTIDE SEQUENCE</scope>
    <source>
        <strain evidence="7">HL8</strain>
        <tissue evidence="7">Leaves</tissue>
    </source>
</reference>
<dbReference type="PANTHER" id="PTHR47718:SF13">
    <property type="entry name" value="OS09G0290500 PROTEIN"/>
    <property type="match status" value="1"/>
</dbReference>
<feature type="domain" description="SWIM-type" evidence="6">
    <location>
        <begin position="172"/>
        <end position="206"/>
    </location>
</feature>
<sequence>MAGEISNVFSHVKLNKDNVENDMVAGDSSEDIENDMVEVESNEDNIENEIVELNEMVETGVENKAEDLKLGMMFDSIVDVVIYYRRYAKEKGFVVAKRTSKKGDDGVVRYVTIACSYVGKPMIRLNCPGIKRTRSTNPVKLKPQTKTNCEAQLSFSSCREYDNFSKYEAKMYHMEKDNSEVNCKCKLFEFKGIVCKHQILVFIHRKIYRIPDKYILNRWNKNVKKRHTKV</sequence>
<reference evidence="7" key="2">
    <citation type="journal article" date="2018" name="Sci. Data">
        <title>The draft genome sequence of cork oak.</title>
        <authorList>
            <person name="Ramos A.M."/>
            <person name="Usie A."/>
            <person name="Barbosa P."/>
            <person name="Barros P.M."/>
            <person name="Capote T."/>
            <person name="Chaves I."/>
            <person name="Simoes F."/>
            <person name="Abreu I."/>
            <person name="Carrasquinho I."/>
            <person name="Faro C."/>
            <person name="Guimaraes J.B."/>
            <person name="Mendonca D."/>
            <person name="Nobrega F."/>
            <person name="Rodrigues L."/>
            <person name="Saibo N.J.M."/>
            <person name="Varela M.C."/>
            <person name="Egas C."/>
            <person name="Matos J."/>
            <person name="Miguel C.M."/>
            <person name="Oliveira M.M."/>
            <person name="Ricardo C.P."/>
            <person name="Goncalves S."/>
        </authorList>
    </citation>
    <scope>NUCLEOTIDE SEQUENCE [LARGE SCALE GENOMIC DNA]</scope>
    <source>
        <strain evidence="7">HL8</strain>
    </source>
</reference>
<dbReference type="SMART" id="SM00575">
    <property type="entry name" value="ZnF_PMZ"/>
    <property type="match status" value="1"/>
</dbReference>
<keyword evidence="2 4" id="KW-0863">Zinc-finger</keyword>
<dbReference type="EMBL" id="PKMF04000032">
    <property type="protein sequence ID" value="KAK7856860.1"/>
    <property type="molecule type" value="Genomic_DNA"/>
</dbReference>
<dbReference type="AlphaFoldDB" id="A0AAW0LZ40"/>
<dbReference type="InterPro" id="IPR006564">
    <property type="entry name" value="Znf_PMZ"/>
</dbReference>
<protein>
    <submittedName>
        <fullName evidence="7">Protein far1-related sequence 9</fullName>
    </submittedName>
</protein>
<evidence type="ECO:0000256" key="4">
    <source>
        <dbReference type="PROSITE-ProRule" id="PRU00325"/>
    </source>
</evidence>